<evidence type="ECO:0000313" key="8">
    <source>
        <dbReference type="EMBL" id="KAJ3183897.1"/>
    </source>
</evidence>
<dbReference type="InterPro" id="IPR007502">
    <property type="entry name" value="Helicase-assoc_dom"/>
</dbReference>
<evidence type="ECO:0000256" key="4">
    <source>
        <dbReference type="ARBA" id="ARBA00022840"/>
    </source>
</evidence>
<dbReference type="Proteomes" id="UP001212152">
    <property type="component" value="Unassembled WGS sequence"/>
</dbReference>
<dbReference type="InterPro" id="IPR014001">
    <property type="entry name" value="Helicase_ATP-bd"/>
</dbReference>
<dbReference type="PROSITE" id="PS51194">
    <property type="entry name" value="HELICASE_CTER"/>
    <property type="match status" value="1"/>
</dbReference>
<dbReference type="InterPro" id="IPR001650">
    <property type="entry name" value="Helicase_C-like"/>
</dbReference>
<feature type="domain" description="Helicase ATP-binding" evidence="6">
    <location>
        <begin position="782"/>
        <end position="962"/>
    </location>
</feature>
<organism evidence="8 9">
    <name type="scientific">Geranomyces variabilis</name>
    <dbReference type="NCBI Taxonomy" id="109894"/>
    <lineage>
        <taxon>Eukaryota</taxon>
        <taxon>Fungi</taxon>
        <taxon>Fungi incertae sedis</taxon>
        <taxon>Chytridiomycota</taxon>
        <taxon>Chytridiomycota incertae sedis</taxon>
        <taxon>Chytridiomycetes</taxon>
        <taxon>Spizellomycetales</taxon>
        <taxon>Powellomycetaceae</taxon>
        <taxon>Geranomyces</taxon>
    </lineage>
</organism>
<dbReference type="PROSITE" id="PS51192">
    <property type="entry name" value="HELICASE_ATP_BIND_1"/>
    <property type="match status" value="1"/>
</dbReference>
<dbReference type="Pfam" id="PF21010">
    <property type="entry name" value="HA2_C"/>
    <property type="match status" value="1"/>
</dbReference>
<dbReference type="GO" id="GO:0003723">
    <property type="term" value="F:RNA binding"/>
    <property type="evidence" value="ECO:0007669"/>
    <property type="project" value="TreeGrafter"/>
</dbReference>
<proteinExistence type="predicted"/>
<dbReference type="InterPro" id="IPR048333">
    <property type="entry name" value="HA2_WH"/>
</dbReference>
<dbReference type="PANTHER" id="PTHR18934:SF99">
    <property type="entry name" value="ATP-DEPENDENT RNA HELICASE DHX37-RELATED"/>
    <property type="match status" value="1"/>
</dbReference>
<keyword evidence="4" id="KW-0067">ATP-binding</keyword>
<dbReference type="InterPro" id="IPR036188">
    <property type="entry name" value="FAD/NAD-bd_sf"/>
</dbReference>
<dbReference type="Gene3D" id="3.50.50.60">
    <property type="entry name" value="FAD/NAD(P)-binding domain"/>
    <property type="match status" value="1"/>
</dbReference>
<dbReference type="PANTHER" id="PTHR18934">
    <property type="entry name" value="ATP-DEPENDENT RNA HELICASE"/>
    <property type="match status" value="1"/>
</dbReference>
<feature type="region of interest" description="Disordered" evidence="5">
    <location>
        <begin position="425"/>
        <end position="506"/>
    </location>
</feature>
<feature type="region of interest" description="Disordered" evidence="5">
    <location>
        <begin position="314"/>
        <end position="350"/>
    </location>
</feature>
<keyword evidence="1" id="KW-0547">Nucleotide-binding</keyword>
<protein>
    <recommendedName>
        <fullName evidence="10">P-loop containing nucleoside triphosphate hydrolase protein</fullName>
    </recommendedName>
</protein>
<dbReference type="SMART" id="SM00847">
    <property type="entry name" value="HA2"/>
    <property type="match status" value="1"/>
</dbReference>
<evidence type="ECO:0000256" key="3">
    <source>
        <dbReference type="ARBA" id="ARBA00022806"/>
    </source>
</evidence>
<feature type="domain" description="Helicase C-terminal" evidence="7">
    <location>
        <begin position="1029"/>
        <end position="1207"/>
    </location>
</feature>
<dbReference type="SMART" id="SM00490">
    <property type="entry name" value="HELICc"/>
    <property type="match status" value="1"/>
</dbReference>
<dbReference type="Pfam" id="PF00270">
    <property type="entry name" value="DEAD"/>
    <property type="match status" value="1"/>
</dbReference>
<dbReference type="Gene3D" id="3.30.9.10">
    <property type="entry name" value="D-Amino Acid Oxidase, subunit A, domain 2"/>
    <property type="match status" value="1"/>
</dbReference>
<dbReference type="Gene3D" id="1.20.120.1080">
    <property type="match status" value="1"/>
</dbReference>
<keyword evidence="2" id="KW-0378">Hydrolase</keyword>
<dbReference type="SUPFAM" id="SSF52540">
    <property type="entry name" value="P-loop containing nucleoside triphosphate hydrolases"/>
    <property type="match status" value="1"/>
</dbReference>
<dbReference type="InterPro" id="IPR011545">
    <property type="entry name" value="DEAD/DEAH_box_helicase_dom"/>
</dbReference>
<evidence type="ECO:0008006" key="10">
    <source>
        <dbReference type="Google" id="ProtNLM"/>
    </source>
</evidence>
<evidence type="ECO:0000259" key="7">
    <source>
        <dbReference type="PROSITE" id="PS51194"/>
    </source>
</evidence>
<evidence type="ECO:0000259" key="6">
    <source>
        <dbReference type="PROSITE" id="PS51192"/>
    </source>
</evidence>
<dbReference type="GO" id="GO:0004386">
    <property type="term" value="F:helicase activity"/>
    <property type="evidence" value="ECO:0007669"/>
    <property type="project" value="UniProtKB-KW"/>
</dbReference>
<dbReference type="CDD" id="cd17917">
    <property type="entry name" value="DEXHc_RHA-like"/>
    <property type="match status" value="1"/>
</dbReference>
<evidence type="ECO:0000256" key="5">
    <source>
        <dbReference type="SAM" id="MobiDB-lite"/>
    </source>
</evidence>
<dbReference type="Pfam" id="PF00271">
    <property type="entry name" value="Helicase_C"/>
    <property type="match status" value="1"/>
</dbReference>
<dbReference type="GO" id="GO:0016787">
    <property type="term" value="F:hydrolase activity"/>
    <property type="evidence" value="ECO:0007669"/>
    <property type="project" value="UniProtKB-KW"/>
</dbReference>
<accession>A0AAD5TQ74</accession>
<name>A0AAD5TQ74_9FUNG</name>
<comment type="caution">
    <text evidence="8">The sequence shown here is derived from an EMBL/GenBank/DDBJ whole genome shotgun (WGS) entry which is preliminary data.</text>
</comment>
<sequence>MVVKDNGKACAPSETESDEVYVWNRMHEIATKAWRSDPVYSTYYHPTGFVMAAYSDVGAPHVENYVQTCKYPVRRPETPDDFRGTTPDEVLTGEFLNWKGSILPDKAGWAFARDALEYGRKEAARLGTRQRVAMPLLSATLKYHIRFSSLSASALLLRTPSYRQVTTMSANKYRPPHARQAEASASAAAAATATPKVLERLGARPSVPTPSVPRHEASPSPSQNGMDTHDNIAVLRKYFATFNGFSAEPMLRQRTVKGGNVQQIFVAELEVPNDFGAPIVMTAEGSSKKAAKANLLAVVRQDLDSRGWLADRIASTAQPRAARGKGSRAANNRTPQPRSRAENAQWDHGGVRSIKAEPQTPVVQQAVPSAWDDEVPVKMETPTPPVGGRNHSAAAGSWDHTRITPIPRQLPSPRCTTVPRGADISAWDEDGALPNTPTKIKSEPATPRIKSEPVSPYQPNPYAQQPDAYPQQWTPPGAFTPQQTPSYSGSHNSSWFADTTGLSSPQPYANQQYNGNGASYPPQQNPLARQMGFQPTGYQPHGSNGRSSVQIIPPPNIRLPTTIDDVERKFVEFYCKTHGLSAPSVHTGHVTAFRAPKAPPARKGRYRASRQAAPAQSRCEGWDAEMVLAPHTFEAQEIQELRVVAHDRGKKLAEKKAWQYMCNHLLSIVNERFVEIFRVALVPIKQRIKEMLDEPIKINLTESTIVRLDAMLSQLRDADAFHFNEPKAEVLDTLGLSAHRLDAPLLMPKVEESELVHPEDIKIPRELEQNQLPIFTRYREIIAAIDNNPVTVLSAETGAGKTTQLPQFLLAHIKQRRAAAASEGRPQEPPANIVITQPRRIAAISVAQRVASERKETLGTSIGYQVRFDDKRATGPVENGHAVFCTSGILLKRLQADPSLRGVTHIILDEVHERDLNTDLLLIIVRQLIQQNSAVRVVLMSATAETELFQDYFRGFGTVGPRRLPPIIQVAGRMFPVQQFFLEDVERLLHDPRALPVPFRPARESVHWVQNETGRMEPPRGEDPVPYDYLEALIAHICATRDSGAVLCFLPGLQEIETLMSRLKDDDRYGMGFNDDRRFRVYPLHSSVPIAAQQFVFDVPPKGVRKIILSTNIAETSVTINDIVYVIDSGKMRMNSYDADRRISSLNSVWASLSNLRQRSGRAGRCQPGMYFSLLSHQRKQTIGYSMPPELLRVDLQSTVLKVKSLRLSKHVNDVFSAAPQPPSPGNVINAVNELYALGALDAQENMTSLGEVLSTMPVDPWIGKMVLEAATLGCLDPILTIAGGMEIGRGVYAIHPEQREQGRAHILSQFAVDTDSDHLTLLNAFRAWTASSAGRRTGHEARNFARANYLHHNSLSNVERSRQQLLRILEDCGLVSRRKAFGSGRLTPTEEPMGGADLNAYAHNNAMIRAILCGALYPNVAEITAKDEYGSRTDYKLRLTSSTVNSWKGVVGSAAGANAAAAAASGRATPGGQSSMSDLADYDYIPEDDSAAPDTLPITTAIAAPPLPPRLLSFQEKQRVDGGLYLRNTTRADAASLFLFADGADVVANWRDGRPELVIDGWIRVGIPSAKHARVLLELREALGMYIKWAVWSRQQKVKTENHKEWDRLGKMLVREIAAIVEDGEEDAVVY</sequence>
<dbReference type="Gene3D" id="3.40.50.300">
    <property type="entry name" value="P-loop containing nucleotide triphosphate hydrolases"/>
    <property type="match status" value="2"/>
</dbReference>
<feature type="compositionally biased region" description="Low complexity" evidence="5">
    <location>
        <begin position="460"/>
        <end position="472"/>
    </location>
</feature>
<dbReference type="SMART" id="SM00487">
    <property type="entry name" value="DEXDc"/>
    <property type="match status" value="1"/>
</dbReference>
<dbReference type="InterPro" id="IPR027417">
    <property type="entry name" value="P-loop_NTPase"/>
</dbReference>
<feature type="compositionally biased region" description="Polar residues" evidence="5">
    <location>
        <begin position="480"/>
        <end position="506"/>
    </location>
</feature>
<evidence type="ECO:0000256" key="1">
    <source>
        <dbReference type="ARBA" id="ARBA00022741"/>
    </source>
</evidence>
<dbReference type="CDD" id="cd18791">
    <property type="entry name" value="SF2_C_RHA"/>
    <property type="match status" value="1"/>
</dbReference>
<dbReference type="EMBL" id="JADGJQ010000005">
    <property type="protein sequence ID" value="KAJ3183897.1"/>
    <property type="molecule type" value="Genomic_DNA"/>
</dbReference>
<feature type="region of interest" description="Disordered" evidence="5">
    <location>
        <begin position="535"/>
        <end position="556"/>
    </location>
</feature>
<evidence type="ECO:0000313" key="9">
    <source>
        <dbReference type="Proteomes" id="UP001212152"/>
    </source>
</evidence>
<keyword evidence="9" id="KW-1185">Reference proteome</keyword>
<reference evidence="8" key="1">
    <citation type="submission" date="2020-05" db="EMBL/GenBank/DDBJ databases">
        <title>Phylogenomic resolution of chytrid fungi.</title>
        <authorList>
            <person name="Stajich J.E."/>
            <person name="Amses K."/>
            <person name="Simmons R."/>
            <person name="Seto K."/>
            <person name="Myers J."/>
            <person name="Bonds A."/>
            <person name="Quandt C.A."/>
            <person name="Barry K."/>
            <person name="Liu P."/>
            <person name="Grigoriev I."/>
            <person name="Longcore J.E."/>
            <person name="James T.Y."/>
        </authorList>
    </citation>
    <scope>NUCLEOTIDE SEQUENCE</scope>
    <source>
        <strain evidence="8">JEL0379</strain>
    </source>
</reference>
<feature type="region of interest" description="Disordered" evidence="5">
    <location>
        <begin position="198"/>
        <end position="228"/>
    </location>
</feature>
<gene>
    <name evidence="8" type="ORF">HDU87_006015</name>
</gene>
<dbReference type="GO" id="GO:0005524">
    <property type="term" value="F:ATP binding"/>
    <property type="evidence" value="ECO:0007669"/>
    <property type="project" value="UniProtKB-KW"/>
</dbReference>
<feature type="compositionally biased region" description="Polar residues" evidence="5">
    <location>
        <begin position="541"/>
        <end position="550"/>
    </location>
</feature>
<dbReference type="Pfam" id="PF04408">
    <property type="entry name" value="WHD_HA2"/>
    <property type="match status" value="1"/>
</dbReference>
<keyword evidence="3" id="KW-0347">Helicase</keyword>
<evidence type="ECO:0000256" key="2">
    <source>
        <dbReference type="ARBA" id="ARBA00022801"/>
    </source>
</evidence>